<reference evidence="1" key="1">
    <citation type="journal article" date="2015" name="Nature">
        <title>Complex archaea that bridge the gap between prokaryotes and eukaryotes.</title>
        <authorList>
            <person name="Spang A."/>
            <person name="Saw J.H."/>
            <person name="Jorgensen S.L."/>
            <person name="Zaremba-Niedzwiedzka K."/>
            <person name="Martijn J."/>
            <person name="Lind A.E."/>
            <person name="van Eijk R."/>
            <person name="Schleper C."/>
            <person name="Guy L."/>
            <person name="Ettema T.J."/>
        </authorList>
    </citation>
    <scope>NUCLEOTIDE SEQUENCE</scope>
</reference>
<dbReference type="EMBL" id="LAZR01000867">
    <property type="protein sequence ID" value="KKN55880.1"/>
    <property type="molecule type" value="Genomic_DNA"/>
</dbReference>
<dbReference type="AlphaFoldDB" id="A0A0F9RHD1"/>
<proteinExistence type="predicted"/>
<organism evidence="1">
    <name type="scientific">marine sediment metagenome</name>
    <dbReference type="NCBI Taxonomy" id="412755"/>
    <lineage>
        <taxon>unclassified sequences</taxon>
        <taxon>metagenomes</taxon>
        <taxon>ecological metagenomes</taxon>
    </lineage>
</organism>
<protein>
    <submittedName>
        <fullName evidence="1">Uncharacterized protein</fullName>
    </submittedName>
</protein>
<name>A0A0F9RHD1_9ZZZZ</name>
<evidence type="ECO:0000313" key="1">
    <source>
        <dbReference type="EMBL" id="KKN55880.1"/>
    </source>
</evidence>
<accession>A0A0F9RHD1</accession>
<gene>
    <name evidence="1" type="ORF">LCGC14_0577710</name>
</gene>
<sequence>MAGRVRLFSECRCERKEIPVRSMADANGYVNVGSVQCSRCWDVINFVAIEEPDWPVLLRGL</sequence>
<comment type="caution">
    <text evidence="1">The sequence shown here is derived from an EMBL/GenBank/DDBJ whole genome shotgun (WGS) entry which is preliminary data.</text>
</comment>